<keyword evidence="3" id="KW-1185">Reference proteome</keyword>
<dbReference type="EMBL" id="JACIJF010000003">
    <property type="protein sequence ID" value="MBB5710014.1"/>
    <property type="molecule type" value="Genomic_DNA"/>
</dbReference>
<dbReference type="Pfam" id="PF19447">
    <property type="entry name" value="DUF5985"/>
    <property type="match status" value="1"/>
</dbReference>
<feature type="transmembrane region" description="Helical" evidence="1">
    <location>
        <begin position="62"/>
        <end position="80"/>
    </location>
</feature>
<dbReference type="InterPro" id="IPR046027">
    <property type="entry name" value="DUF5985"/>
</dbReference>
<keyword evidence="1" id="KW-1133">Transmembrane helix</keyword>
<dbReference type="Proteomes" id="UP000527143">
    <property type="component" value="Unassembled WGS sequence"/>
</dbReference>
<reference evidence="2 3" key="1">
    <citation type="submission" date="2020-08" db="EMBL/GenBank/DDBJ databases">
        <title>Genomic Encyclopedia of Type Strains, Phase IV (KMG-IV): sequencing the most valuable type-strain genomes for metagenomic binning, comparative biology and taxonomic classification.</title>
        <authorList>
            <person name="Goeker M."/>
        </authorList>
    </citation>
    <scope>NUCLEOTIDE SEQUENCE [LARGE SCALE GENOMIC DNA]</scope>
    <source>
        <strain evidence="2 3">DSM 26736</strain>
    </source>
</reference>
<feature type="transmembrane region" description="Helical" evidence="1">
    <location>
        <begin position="6"/>
        <end position="26"/>
    </location>
</feature>
<accession>A0A840YAY6</accession>
<dbReference type="AlphaFoldDB" id="A0A840YAY6"/>
<keyword evidence="1" id="KW-0812">Transmembrane</keyword>
<keyword evidence="1" id="KW-0472">Membrane</keyword>
<proteinExistence type="predicted"/>
<evidence type="ECO:0000313" key="3">
    <source>
        <dbReference type="Proteomes" id="UP000527143"/>
    </source>
</evidence>
<gene>
    <name evidence="2" type="ORF">FHT02_001242</name>
</gene>
<comment type="caution">
    <text evidence="2">The sequence shown here is derived from an EMBL/GenBank/DDBJ whole genome shotgun (WGS) entry which is preliminary data.</text>
</comment>
<organism evidence="2 3">
    <name type="scientific">Sphingomonas xinjiangensis</name>
    <dbReference type="NCBI Taxonomy" id="643568"/>
    <lineage>
        <taxon>Bacteria</taxon>
        <taxon>Pseudomonadati</taxon>
        <taxon>Pseudomonadota</taxon>
        <taxon>Alphaproteobacteria</taxon>
        <taxon>Sphingomonadales</taxon>
        <taxon>Sphingomonadaceae</taxon>
        <taxon>Sphingomonas</taxon>
    </lineage>
</organism>
<feature type="transmembrane region" description="Helical" evidence="1">
    <location>
        <begin position="33"/>
        <end position="56"/>
    </location>
</feature>
<protein>
    <submittedName>
        <fullName evidence="2">Uncharacterized protein</fullName>
    </submittedName>
</protein>
<evidence type="ECO:0000313" key="2">
    <source>
        <dbReference type="EMBL" id="MBB5710014.1"/>
    </source>
</evidence>
<evidence type="ECO:0000256" key="1">
    <source>
        <dbReference type="SAM" id="Phobius"/>
    </source>
</evidence>
<name>A0A840YAY6_9SPHN</name>
<sequence length="86" mass="9495">MITSAFLSGAITLAFGIAALHFLKFWRKSRDQLFFAFAASFLLLGLGQAALVLGGVQDEQRPWVYLLRLAAFLIIVAAVLRKNRIA</sequence>
<dbReference type="RefSeq" id="WP_343056845.1">
    <property type="nucleotide sequence ID" value="NZ_JACIJF010000003.1"/>
</dbReference>